<evidence type="ECO:0000313" key="7">
    <source>
        <dbReference type="EMBL" id="CUA82211.1"/>
    </source>
</evidence>
<dbReference type="GO" id="GO:0055085">
    <property type="term" value="P:transmembrane transport"/>
    <property type="evidence" value="ECO:0007669"/>
    <property type="project" value="TreeGrafter"/>
</dbReference>
<comment type="subcellular location">
    <subcellularLocation>
        <location evidence="1">Membrane</location>
        <topology evidence="1">Multi-pass membrane protein</topology>
    </subcellularLocation>
</comment>
<dbReference type="PANTHER" id="PTHR21716:SF16">
    <property type="entry name" value="BLL1467 PROTEIN"/>
    <property type="match status" value="1"/>
</dbReference>
<evidence type="ECO:0000256" key="2">
    <source>
        <dbReference type="ARBA" id="ARBA00009773"/>
    </source>
</evidence>
<gene>
    <name evidence="7" type="ORF">Ga0061063_1076</name>
</gene>
<comment type="similarity">
    <text evidence="2">Belongs to the autoinducer-2 exporter (AI-2E) (TC 2.A.86) family.</text>
</comment>
<feature type="transmembrane region" description="Helical" evidence="6">
    <location>
        <begin position="201"/>
        <end position="226"/>
    </location>
</feature>
<feature type="transmembrane region" description="Helical" evidence="6">
    <location>
        <begin position="173"/>
        <end position="195"/>
    </location>
</feature>
<reference evidence="8" key="1">
    <citation type="submission" date="2015-08" db="EMBL/GenBank/DDBJ databases">
        <authorList>
            <person name="Varghese N."/>
        </authorList>
    </citation>
    <scope>NUCLEOTIDE SEQUENCE [LARGE SCALE GENOMIC DNA]</scope>
    <source>
        <strain evidence="8">DSM 17901</strain>
    </source>
</reference>
<keyword evidence="8" id="KW-1185">Reference proteome</keyword>
<dbReference type="GO" id="GO:0016020">
    <property type="term" value="C:membrane"/>
    <property type="evidence" value="ECO:0007669"/>
    <property type="project" value="UniProtKB-SubCell"/>
</dbReference>
<name>A0A0K6GTZ6_9NEIS</name>
<keyword evidence="4 6" id="KW-1133">Transmembrane helix</keyword>
<evidence type="ECO:0000256" key="5">
    <source>
        <dbReference type="ARBA" id="ARBA00023136"/>
    </source>
</evidence>
<evidence type="ECO:0000256" key="1">
    <source>
        <dbReference type="ARBA" id="ARBA00004141"/>
    </source>
</evidence>
<dbReference type="STRING" id="375574.GCA_001418035_00870"/>
<protein>
    <submittedName>
        <fullName evidence="7">Predicted PurR-regulated permease PerM</fullName>
    </submittedName>
</protein>
<organism evidence="7 8">
    <name type="scientific">Gulbenkiania indica</name>
    <dbReference type="NCBI Taxonomy" id="375574"/>
    <lineage>
        <taxon>Bacteria</taxon>
        <taxon>Pseudomonadati</taxon>
        <taxon>Pseudomonadota</taxon>
        <taxon>Betaproteobacteria</taxon>
        <taxon>Neisseriales</taxon>
        <taxon>Chromobacteriaceae</taxon>
        <taxon>Gulbenkiania</taxon>
    </lineage>
</organism>
<feature type="transmembrane region" description="Helical" evidence="6">
    <location>
        <begin position="24"/>
        <end position="46"/>
    </location>
</feature>
<dbReference type="PANTHER" id="PTHR21716">
    <property type="entry name" value="TRANSMEMBRANE PROTEIN"/>
    <property type="match status" value="1"/>
</dbReference>
<dbReference type="Proteomes" id="UP000243535">
    <property type="component" value="Unassembled WGS sequence"/>
</dbReference>
<evidence type="ECO:0000256" key="6">
    <source>
        <dbReference type="SAM" id="Phobius"/>
    </source>
</evidence>
<proteinExistence type="inferred from homology"/>
<sequence length="350" mass="38640">MAVMLTFVLAGPVRRLRQWGIPEVFGAALVLVTLLGGIGLLVSVLARPAVEWSARAPTDLKQLMESVDRLRSTIPLLAPPPAPAAPVSRVGPVPPVDPIKEKLTTESVNFTRAIVAQLGSFVIQAAATLILLYFLLISERWMITRTVETIPRPRARGMLLASIRDAQREIGQFLATMTMINVGLGVFTALVLALVDMPNPPLWGTIAAVLNYIPYLGPLLTMLMLLMAGILTFNTFGAMVAPAFAFVLVNLVESNLVTPFVVGRRLQLSQVAVFLSVLFWGWLWGIVGALLAVPIVLGLRTFCKRRKRYRLLCAFLNGDDEEQPTLRTLLRERTRRNTWLTRRTAPSNRQ</sequence>
<keyword evidence="3 6" id="KW-0812">Transmembrane</keyword>
<accession>A0A0K6GTZ6</accession>
<feature type="transmembrane region" description="Helical" evidence="6">
    <location>
        <begin position="233"/>
        <end position="252"/>
    </location>
</feature>
<feature type="transmembrane region" description="Helical" evidence="6">
    <location>
        <begin position="272"/>
        <end position="299"/>
    </location>
</feature>
<keyword evidence="5 6" id="KW-0472">Membrane</keyword>
<dbReference type="EMBL" id="CYHA01000002">
    <property type="protein sequence ID" value="CUA82211.1"/>
    <property type="molecule type" value="Genomic_DNA"/>
</dbReference>
<evidence type="ECO:0000256" key="4">
    <source>
        <dbReference type="ARBA" id="ARBA00022989"/>
    </source>
</evidence>
<dbReference type="Pfam" id="PF01594">
    <property type="entry name" value="AI-2E_transport"/>
    <property type="match status" value="1"/>
</dbReference>
<dbReference type="AlphaFoldDB" id="A0A0K6GTZ6"/>
<evidence type="ECO:0000313" key="8">
    <source>
        <dbReference type="Proteomes" id="UP000243535"/>
    </source>
</evidence>
<feature type="transmembrane region" description="Helical" evidence="6">
    <location>
        <begin position="114"/>
        <end position="136"/>
    </location>
</feature>
<evidence type="ECO:0000256" key="3">
    <source>
        <dbReference type="ARBA" id="ARBA00022692"/>
    </source>
</evidence>
<dbReference type="InterPro" id="IPR002549">
    <property type="entry name" value="AI-2E-like"/>
</dbReference>